<sequence>MSSSGRMMNCRTLLLLILLLSPPIIGIMGEQGARAGLIKVKLTISTGNYAQLSYYGELTAGDTAVRSLIFPLMEWNRWMASPDVRRVDVINRSENVDVAIVNTTYYAVNILVTFKEPVRPRSSEKFSFTVNISRSLFVIPRGEGGNFTLLFYVISPNATLPKENLNAAVLLPQGSLIRPSEVKNPFTATQTSDGVLVEFLDPALIWPTAAGYQQFVYTINYVWVPPKTSNNIQPPPQPSPNILPLIIGAFSALIILLSALILLRRRKKEGRIEITHPKEIEARINSLDEDELKVLMKVAENRNGVKQKDLSELVGFSKAKVSRILKKLDNMGLVVREDLKRTKVIKVNELARETLMNRVKKE</sequence>
<dbReference type="EMBL" id="RCOS01000087">
    <property type="protein sequence ID" value="RSN74725.1"/>
    <property type="molecule type" value="Genomic_DNA"/>
</dbReference>
<dbReference type="Gene3D" id="1.10.10.10">
    <property type="entry name" value="Winged helix-like DNA-binding domain superfamily/Winged helix DNA-binding domain"/>
    <property type="match status" value="1"/>
</dbReference>
<keyword evidence="1" id="KW-1133">Transmembrane helix</keyword>
<evidence type="ECO:0000256" key="1">
    <source>
        <dbReference type="SAM" id="Phobius"/>
    </source>
</evidence>
<feature type="transmembrane region" description="Helical" evidence="1">
    <location>
        <begin position="242"/>
        <end position="263"/>
    </location>
</feature>
<evidence type="ECO:0000259" key="2">
    <source>
        <dbReference type="Pfam" id="PF24034"/>
    </source>
</evidence>
<dbReference type="NCBIfam" id="TIGR01167">
    <property type="entry name" value="LPXTG_anchor"/>
    <property type="match status" value="1"/>
</dbReference>
<accession>A0A429GLM5</accession>
<keyword evidence="4" id="KW-1185">Reference proteome</keyword>
<evidence type="ECO:0000313" key="4">
    <source>
        <dbReference type="Proteomes" id="UP000277582"/>
    </source>
</evidence>
<feature type="domain" description="DUF7343" evidence="2">
    <location>
        <begin position="289"/>
        <end position="346"/>
    </location>
</feature>
<dbReference type="CDD" id="cd00090">
    <property type="entry name" value="HTH_ARSR"/>
    <property type="match status" value="1"/>
</dbReference>
<dbReference type="InterPro" id="IPR036388">
    <property type="entry name" value="WH-like_DNA-bd_sf"/>
</dbReference>
<protein>
    <submittedName>
        <fullName evidence="3">Winged helix-turn-helix transcriptional regulator</fullName>
    </submittedName>
</protein>
<organism evidence="3 4">
    <name type="scientific">Candidatus Methanodesulfokora washburnensis</name>
    <dbReference type="NCBI Taxonomy" id="2478471"/>
    <lineage>
        <taxon>Archaea</taxon>
        <taxon>Thermoproteota</taxon>
        <taxon>Candidatus Korarchaeia</taxon>
        <taxon>Candidatus Korarchaeia incertae sedis</taxon>
        <taxon>Candidatus Methanodesulfokora</taxon>
    </lineage>
</organism>
<reference evidence="3 4" key="1">
    <citation type="submission" date="2018-10" db="EMBL/GenBank/DDBJ databases">
        <title>Co-occurring genomic capacity for anaerobic methane metabolism and dissimilatory sulfite reduction discovered in the Korarchaeota.</title>
        <authorList>
            <person name="Mckay L.J."/>
            <person name="Dlakic M."/>
            <person name="Fields M.W."/>
            <person name="Delmont T.O."/>
            <person name="Eren A.M."/>
            <person name="Jay Z.J."/>
            <person name="Klingelsmith K.B."/>
            <person name="Rusch D.B."/>
            <person name="Inskeep W.P."/>
        </authorList>
    </citation>
    <scope>NUCLEOTIDE SEQUENCE [LARGE SCALE GENOMIC DNA]</scope>
    <source>
        <strain evidence="3 4">MDKW</strain>
    </source>
</reference>
<dbReference type="SUPFAM" id="SSF46785">
    <property type="entry name" value="Winged helix' DNA-binding domain"/>
    <property type="match status" value="1"/>
</dbReference>
<comment type="caution">
    <text evidence="3">The sequence shown here is derived from an EMBL/GenBank/DDBJ whole genome shotgun (WGS) entry which is preliminary data.</text>
</comment>
<dbReference type="InterPro" id="IPR011991">
    <property type="entry name" value="ArsR-like_HTH"/>
</dbReference>
<dbReference type="AlphaFoldDB" id="A0A429GLM5"/>
<gene>
    <name evidence="3" type="ORF">D6D85_07710</name>
</gene>
<keyword evidence="1" id="KW-0812">Transmembrane</keyword>
<dbReference type="RefSeq" id="WP_125671430.1">
    <property type="nucleotide sequence ID" value="NZ_RCOS01000087.1"/>
</dbReference>
<proteinExistence type="predicted"/>
<dbReference type="InterPro" id="IPR055767">
    <property type="entry name" value="DUF7343"/>
</dbReference>
<evidence type="ECO:0000313" key="3">
    <source>
        <dbReference type="EMBL" id="RSN74725.1"/>
    </source>
</evidence>
<dbReference type="Proteomes" id="UP000277582">
    <property type="component" value="Unassembled WGS sequence"/>
</dbReference>
<keyword evidence="1" id="KW-0472">Membrane</keyword>
<dbReference type="InterPro" id="IPR036390">
    <property type="entry name" value="WH_DNA-bd_sf"/>
</dbReference>
<name>A0A429GLM5_9CREN</name>
<dbReference type="Pfam" id="PF24034">
    <property type="entry name" value="DUF7343"/>
    <property type="match status" value="1"/>
</dbReference>
<dbReference type="OrthoDB" id="147932at2157"/>